<feature type="compositionally biased region" description="Low complexity" evidence="1">
    <location>
        <begin position="149"/>
        <end position="169"/>
    </location>
</feature>
<feature type="transmembrane region" description="Helical" evidence="2">
    <location>
        <begin position="30"/>
        <end position="51"/>
    </location>
</feature>
<sequence>MLPALDRKDIDFAAPPIEFERATVTKSHGLWLAVVASCAMHFLLVLIIPLVSSPPVPRQTPLKTPPRTVHVTFSQVVPQKEVATIEVPDVSVSSPVIVNEPEVEANNVSSGSAVPEVASESHPVKTALSPAVTEPIADESNARSRRYRPSSSQQMSEISASQHSGSAYSHSSVIEKNVFHPKLRSQLKALQQQPALARVEDSRLDMYSTGIGSDRLKTKGGGCLEVADRGRDSGPRNWYMTRCAEKSESENMMDRVNEAVNERFNRSR</sequence>
<dbReference type="Proteomes" id="UP000652567">
    <property type="component" value="Unassembled WGS sequence"/>
</dbReference>
<keyword evidence="4" id="KW-1185">Reference proteome</keyword>
<keyword evidence="2" id="KW-0472">Membrane</keyword>
<name>A0A928V5S7_9GAMM</name>
<reference evidence="3" key="1">
    <citation type="submission" date="2018-07" db="EMBL/GenBank/DDBJ databases">
        <title>Genome assembly of strain Ka43.</title>
        <authorList>
            <person name="Kukolya J."/>
            <person name="Nagy I."/>
            <person name="Horvath B."/>
            <person name="Toth A."/>
        </authorList>
    </citation>
    <scope>NUCLEOTIDE SEQUENCE</scope>
    <source>
        <strain evidence="3">KB43</strain>
    </source>
</reference>
<evidence type="ECO:0000313" key="4">
    <source>
        <dbReference type="Proteomes" id="UP000652567"/>
    </source>
</evidence>
<proteinExistence type="predicted"/>
<accession>A0A928V5S7</accession>
<keyword evidence="2" id="KW-1133">Transmembrane helix</keyword>
<evidence type="ECO:0000256" key="2">
    <source>
        <dbReference type="SAM" id="Phobius"/>
    </source>
</evidence>
<dbReference type="EMBL" id="PRDL01000001">
    <property type="protein sequence ID" value="MBE8717152.1"/>
    <property type="molecule type" value="Genomic_DNA"/>
</dbReference>
<feature type="region of interest" description="Disordered" evidence="1">
    <location>
        <begin position="103"/>
        <end position="169"/>
    </location>
</feature>
<dbReference type="RefSeq" id="WP_193908774.1">
    <property type="nucleotide sequence ID" value="NZ_PRDL01000001.1"/>
</dbReference>
<dbReference type="AlphaFoldDB" id="A0A928V5S7"/>
<protein>
    <submittedName>
        <fullName evidence="3">Uncharacterized protein</fullName>
    </submittedName>
</protein>
<evidence type="ECO:0000313" key="3">
    <source>
        <dbReference type="EMBL" id="MBE8717152.1"/>
    </source>
</evidence>
<evidence type="ECO:0000256" key="1">
    <source>
        <dbReference type="SAM" id="MobiDB-lite"/>
    </source>
</evidence>
<comment type="caution">
    <text evidence="3">The sequence shown here is derived from an EMBL/GenBank/DDBJ whole genome shotgun (WGS) entry which is preliminary data.</text>
</comment>
<organism evidence="3 4">
    <name type="scientific">Cellvibrio polysaccharolyticus</name>
    <dbReference type="NCBI Taxonomy" id="2082724"/>
    <lineage>
        <taxon>Bacteria</taxon>
        <taxon>Pseudomonadati</taxon>
        <taxon>Pseudomonadota</taxon>
        <taxon>Gammaproteobacteria</taxon>
        <taxon>Cellvibrionales</taxon>
        <taxon>Cellvibrionaceae</taxon>
        <taxon>Cellvibrio</taxon>
    </lineage>
</organism>
<gene>
    <name evidence="3" type="ORF">C4F51_08120</name>
</gene>
<keyword evidence="2" id="KW-0812">Transmembrane</keyword>